<dbReference type="GO" id="GO:0004803">
    <property type="term" value="F:transposase activity"/>
    <property type="evidence" value="ECO:0007669"/>
    <property type="project" value="InterPro"/>
</dbReference>
<dbReference type="PANTHER" id="PTHR30298">
    <property type="entry name" value="H REPEAT-ASSOCIATED PREDICTED TRANSPOSASE"/>
    <property type="match status" value="1"/>
</dbReference>
<protein>
    <submittedName>
        <fullName evidence="2">Transposase</fullName>
    </submittedName>
</protein>
<dbReference type="GO" id="GO:0003677">
    <property type="term" value="F:DNA binding"/>
    <property type="evidence" value="ECO:0007669"/>
    <property type="project" value="InterPro"/>
</dbReference>
<dbReference type="Pfam" id="PF01609">
    <property type="entry name" value="DDE_Tnp_1"/>
    <property type="match status" value="1"/>
</dbReference>
<organism evidence="2 3">
    <name type="scientific">Salmonella enterica subsp. enterica serovar Sanjuan</name>
    <dbReference type="NCBI Taxonomy" id="1160765"/>
    <lineage>
        <taxon>Bacteria</taxon>
        <taxon>Pseudomonadati</taxon>
        <taxon>Pseudomonadota</taxon>
        <taxon>Gammaproteobacteria</taxon>
        <taxon>Enterobacterales</taxon>
        <taxon>Enterobacteriaceae</taxon>
        <taxon>Salmonella</taxon>
    </lineage>
</organism>
<dbReference type="AlphaFoldDB" id="A0A447NZW3"/>
<gene>
    <name evidence="2" type="ORF">NCTC7406_04060</name>
</gene>
<evidence type="ECO:0000313" key="2">
    <source>
        <dbReference type="EMBL" id="VEA08847.1"/>
    </source>
</evidence>
<dbReference type="EMBL" id="LR134142">
    <property type="protein sequence ID" value="VEA08847.1"/>
    <property type="molecule type" value="Genomic_DNA"/>
</dbReference>
<feature type="domain" description="Transposase IS4-like" evidence="1">
    <location>
        <begin position="2"/>
        <end position="105"/>
    </location>
</feature>
<dbReference type="GO" id="GO:0006313">
    <property type="term" value="P:DNA transposition"/>
    <property type="evidence" value="ECO:0007669"/>
    <property type="project" value="InterPro"/>
</dbReference>
<dbReference type="InterPro" id="IPR047647">
    <property type="entry name" value="ISAs1_transpos"/>
</dbReference>
<reference evidence="2 3" key="1">
    <citation type="submission" date="2018-12" db="EMBL/GenBank/DDBJ databases">
        <authorList>
            <consortium name="Pathogen Informatics"/>
        </authorList>
    </citation>
    <scope>NUCLEOTIDE SEQUENCE [LARGE SCALE GENOMIC DNA]</scope>
    <source>
        <strain evidence="2 3">NCTC7406</strain>
    </source>
</reference>
<dbReference type="InterPro" id="IPR002559">
    <property type="entry name" value="Transposase_11"/>
</dbReference>
<accession>A0A447NZW3</accession>
<evidence type="ECO:0000259" key="1">
    <source>
        <dbReference type="Pfam" id="PF01609"/>
    </source>
</evidence>
<sequence length="141" mass="15822">MVSAFSTEYGVVLGQVKAEAKSNEITAIPELLNLLDLKKSLVTIDAKGCQKDIAEKIKDKKADYLLAVKGNQGKLHNAFKENFPIKLFSNYEGGSFSTQEISHGRQETRLNIISDVTPEFCDFEFEWRGLKKLCVALSYQE</sequence>
<dbReference type="PANTHER" id="PTHR30298:SF0">
    <property type="entry name" value="PROTEIN YBFL-RELATED"/>
    <property type="match status" value="1"/>
</dbReference>
<proteinExistence type="predicted"/>
<dbReference type="NCBIfam" id="NF033564">
    <property type="entry name" value="transpos_ISAs1"/>
    <property type="match status" value="1"/>
</dbReference>
<dbReference type="InterPro" id="IPR051698">
    <property type="entry name" value="Transposase_11-like"/>
</dbReference>
<dbReference type="Proteomes" id="UP000276345">
    <property type="component" value="Chromosome"/>
</dbReference>
<evidence type="ECO:0000313" key="3">
    <source>
        <dbReference type="Proteomes" id="UP000276345"/>
    </source>
</evidence>
<name>A0A447NZW3_SALET</name>